<gene>
    <name evidence="11" type="ORF">V8N49_15055</name>
</gene>
<dbReference type="RefSeq" id="WP_048917599.1">
    <property type="nucleotide sequence ID" value="NZ_CAKKMT010000026.1"/>
</dbReference>
<dbReference type="Pfam" id="PF00528">
    <property type="entry name" value="BPD_transp_1"/>
    <property type="match status" value="1"/>
</dbReference>
<keyword evidence="7 9" id="KW-1133">Transmembrane helix</keyword>
<reference evidence="11 12" key="1">
    <citation type="submission" date="2024-02" db="EMBL/GenBank/DDBJ databases">
        <title>First report Erwinia aphidicola in onion in Chile.</title>
        <authorList>
            <person name="Valenzuela M."/>
            <person name="Pena M."/>
            <person name="Dutta B."/>
        </authorList>
    </citation>
    <scope>NUCLEOTIDE SEQUENCE [LARGE SCALE GENOMIC DNA]</scope>
    <source>
        <strain evidence="11 12">QCJ3A</strain>
    </source>
</reference>
<dbReference type="EMBL" id="JBANEI010000010">
    <property type="protein sequence ID" value="MEI2682974.1"/>
    <property type="molecule type" value="Genomic_DNA"/>
</dbReference>
<name>A0ABU8DKD9_ERWAP</name>
<evidence type="ECO:0000256" key="9">
    <source>
        <dbReference type="RuleBase" id="RU363032"/>
    </source>
</evidence>
<feature type="transmembrane region" description="Helical" evidence="9">
    <location>
        <begin position="66"/>
        <end position="86"/>
    </location>
</feature>
<dbReference type="PROSITE" id="PS50928">
    <property type="entry name" value="ABC_TM1"/>
    <property type="match status" value="1"/>
</dbReference>
<dbReference type="GeneID" id="89474076"/>
<dbReference type="PANTHER" id="PTHR42929">
    <property type="entry name" value="INNER MEMBRANE ABC TRANSPORTER PERMEASE PROTEIN YDCU-RELATED-RELATED"/>
    <property type="match status" value="1"/>
</dbReference>
<dbReference type="SUPFAM" id="SSF161098">
    <property type="entry name" value="MetI-like"/>
    <property type="match status" value="1"/>
</dbReference>
<proteinExistence type="inferred from homology"/>
<dbReference type="Gene3D" id="1.10.3720.10">
    <property type="entry name" value="MetI-like"/>
    <property type="match status" value="1"/>
</dbReference>
<keyword evidence="12" id="KW-1185">Reference proteome</keyword>
<sequence length="282" mass="31379">MRGKWLALLCLLPFALFFIAFQIAPLVWIAINSFYSDINEAWGWANYSDILTSPFYQQAIRFSLNISFWSSVYGLAIALFGGYSLHQLGGGRLHRFLMSFTNMTSNFAGVPLAFAFVILLGLNGCLTLLMGKYDIMQGFKLYSSDGLIVVYTWFQIPLGILLLYPAFDSLKRDWQESAALLGASRARYWWHIGLPILMPALIGTFVILLANALGAYATIYALTTGNFNVIPVRIAALVSGDISLDPNLGSALAMLLVVLMSLITVIHQWLVRKSYQHVRQGS</sequence>
<keyword evidence="6 9" id="KW-0812">Transmembrane</keyword>
<comment type="subcellular location">
    <subcellularLocation>
        <location evidence="1">Cell inner membrane</location>
        <topology evidence="1">Multi-pass membrane protein</topology>
    </subcellularLocation>
    <subcellularLocation>
        <location evidence="9">Cell membrane</location>
        <topology evidence="9">Multi-pass membrane protein</topology>
    </subcellularLocation>
</comment>
<dbReference type="CDD" id="cd06261">
    <property type="entry name" value="TM_PBP2"/>
    <property type="match status" value="1"/>
</dbReference>
<protein>
    <submittedName>
        <fullName evidence="11">ABC transporter permease subunit</fullName>
    </submittedName>
</protein>
<evidence type="ECO:0000256" key="8">
    <source>
        <dbReference type="ARBA" id="ARBA00023136"/>
    </source>
</evidence>
<accession>A0ABU8DKD9</accession>
<organism evidence="11 12">
    <name type="scientific">Erwinia aphidicola</name>
    <dbReference type="NCBI Taxonomy" id="68334"/>
    <lineage>
        <taxon>Bacteria</taxon>
        <taxon>Pseudomonadati</taxon>
        <taxon>Pseudomonadota</taxon>
        <taxon>Gammaproteobacteria</taxon>
        <taxon>Enterobacterales</taxon>
        <taxon>Erwiniaceae</taxon>
        <taxon>Erwinia</taxon>
    </lineage>
</organism>
<evidence type="ECO:0000256" key="3">
    <source>
        <dbReference type="ARBA" id="ARBA00022448"/>
    </source>
</evidence>
<evidence type="ECO:0000256" key="7">
    <source>
        <dbReference type="ARBA" id="ARBA00022989"/>
    </source>
</evidence>
<comment type="caution">
    <text evidence="11">The sequence shown here is derived from an EMBL/GenBank/DDBJ whole genome shotgun (WGS) entry which is preliminary data.</text>
</comment>
<feature type="transmembrane region" description="Helical" evidence="9">
    <location>
        <begin position="150"/>
        <end position="167"/>
    </location>
</feature>
<keyword evidence="4" id="KW-1003">Cell membrane</keyword>
<evidence type="ECO:0000259" key="10">
    <source>
        <dbReference type="PROSITE" id="PS50928"/>
    </source>
</evidence>
<keyword evidence="3 9" id="KW-0813">Transport</keyword>
<evidence type="ECO:0000256" key="1">
    <source>
        <dbReference type="ARBA" id="ARBA00004429"/>
    </source>
</evidence>
<comment type="similarity">
    <text evidence="2">Belongs to the binding-protein-dependent transport system permease family. CysTW subfamily.</text>
</comment>
<feature type="domain" description="ABC transmembrane type-1" evidence="10">
    <location>
        <begin position="60"/>
        <end position="267"/>
    </location>
</feature>
<feature type="transmembrane region" description="Helical" evidence="9">
    <location>
        <begin position="251"/>
        <end position="271"/>
    </location>
</feature>
<evidence type="ECO:0000256" key="5">
    <source>
        <dbReference type="ARBA" id="ARBA00022519"/>
    </source>
</evidence>
<dbReference type="InterPro" id="IPR035906">
    <property type="entry name" value="MetI-like_sf"/>
</dbReference>
<dbReference type="InterPro" id="IPR000515">
    <property type="entry name" value="MetI-like"/>
</dbReference>
<keyword evidence="5" id="KW-0997">Cell inner membrane</keyword>
<evidence type="ECO:0000256" key="4">
    <source>
        <dbReference type="ARBA" id="ARBA00022475"/>
    </source>
</evidence>
<feature type="transmembrane region" description="Helical" evidence="9">
    <location>
        <begin position="107"/>
        <end position="130"/>
    </location>
</feature>
<evidence type="ECO:0000256" key="2">
    <source>
        <dbReference type="ARBA" id="ARBA00007069"/>
    </source>
</evidence>
<evidence type="ECO:0000256" key="6">
    <source>
        <dbReference type="ARBA" id="ARBA00022692"/>
    </source>
</evidence>
<evidence type="ECO:0000313" key="11">
    <source>
        <dbReference type="EMBL" id="MEI2682974.1"/>
    </source>
</evidence>
<keyword evidence="8 9" id="KW-0472">Membrane</keyword>
<dbReference type="PANTHER" id="PTHR42929:SF1">
    <property type="entry name" value="INNER MEMBRANE ABC TRANSPORTER PERMEASE PROTEIN YDCU-RELATED"/>
    <property type="match status" value="1"/>
</dbReference>
<feature type="transmembrane region" description="Helical" evidence="9">
    <location>
        <begin position="188"/>
        <end position="210"/>
    </location>
</feature>
<dbReference type="Proteomes" id="UP001306592">
    <property type="component" value="Unassembled WGS sequence"/>
</dbReference>
<evidence type="ECO:0000313" key="12">
    <source>
        <dbReference type="Proteomes" id="UP001306592"/>
    </source>
</evidence>